<keyword evidence="2 14" id="KW-0547">Nucleotide-binding</keyword>
<dbReference type="EMBL" id="ACIM02000001">
    <property type="protein sequence ID" value="EEW97971.1"/>
    <property type="molecule type" value="Genomic_DNA"/>
</dbReference>
<dbReference type="InterPro" id="IPR011604">
    <property type="entry name" value="PDDEXK-like_dom_sf"/>
</dbReference>
<dbReference type="SUPFAM" id="SSF52540">
    <property type="entry name" value="P-loop containing nucleoside triphosphate hydrolases"/>
    <property type="match status" value="1"/>
</dbReference>
<dbReference type="STRING" id="592028.GCWU000321_01967"/>
<gene>
    <name evidence="17" type="primary">addA</name>
    <name evidence="17" type="ORF">GCWU000321_01967</name>
</gene>
<evidence type="ECO:0000256" key="4">
    <source>
        <dbReference type="ARBA" id="ARBA00022801"/>
    </source>
</evidence>
<keyword evidence="7 14" id="KW-0067">ATP-binding</keyword>
<dbReference type="InterPro" id="IPR014152">
    <property type="entry name" value="AddA"/>
</dbReference>
<dbReference type="NCBIfam" id="TIGR02785">
    <property type="entry name" value="addA_Gpos"/>
    <property type="match status" value="1"/>
</dbReference>
<dbReference type="GO" id="GO:0005829">
    <property type="term" value="C:cytosol"/>
    <property type="evidence" value="ECO:0007669"/>
    <property type="project" value="TreeGrafter"/>
</dbReference>
<comment type="catalytic activity">
    <reaction evidence="13">
        <text>ATP + H2O = ADP + phosphate + H(+)</text>
        <dbReference type="Rhea" id="RHEA:13065"/>
        <dbReference type="ChEBI" id="CHEBI:15377"/>
        <dbReference type="ChEBI" id="CHEBI:15378"/>
        <dbReference type="ChEBI" id="CHEBI:30616"/>
        <dbReference type="ChEBI" id="CHEBI:43474"/>
        <dbReference type="ChEBI" id="CHEBI:456216"/>
        <dbReference type="EC" id="5.6.2.4"/>
    </reaction>
</comment>
<dbReference type="InterPro" id="IPR027417">
    <property type="entry name" value="P-loop_NTPase"/>
</dbReference>
<dbReference type="Pfam" id="PF13361">
    <property type="entry name" value="UvrD_C"/>
    <property type="match status" value="2"/>
</dbReference>
<evidence type="ECO:0000256" key="1">
    <source>
        <dbReference type="ARBA" id="ARBA00022722"/>
    </source>
</evidence>
<dbReference type="PANTHER" id="PTHR11070">
    <property type="entry name" value="UVRD / RECB / PCRA DNA HELICASE FAMILY MEMBER"/>
    <property type="match status" value="1"/>
</dbReference>
<dbReference type="GO" id="GO:0043138">
    <property type="term" value="F:3'-5' DNA helicase activity"/>
    <property type="evidence" value="ECO:0007669"/>
    <property type="project" value="UniProtKB-EC"/>
</dbReference>
<dbReference type="Pfam" id="PF00580">
    <property type="entry name" value="UvrD-helicase"/>
    <property type="match status" value="1"/>
</dbReference>
<protein>
    <recommendedName>
        <fullName evidence="12">DNA 3'-5' helicase</fullName>
        <ecNumber evidence="12">5.6.2.4</ecNumber>
    </recommendedName>
</protein>
<dbReference type="Gene3D" id="3.40.50.300">
    <property type="entry name" value="P-loop containing nucleotide triphosphate hydrolases"/>
    <property type="match status" value="4"/>
</dbReference>
<keyword evidence="4 14" id="KW-0378">Hydrolase</keyword>
<keyword evidence="18" id="KW-1185">Reference proteome</keyword>
<dbReference type="GeneID" id="78278430"/>
<dbReference type="GO" id="GO:0003677">
    <property type="term" value="F:DNA binding"/>
    <property type="evidence" value="ECO:0007669"/>
    <property type="project" value="UniProtKB-KW"/>
</dbReference>
<dbReference type="Proteomes" id="UP000004736">
    <property type="component" value="Unassembled WGS sequence"/>
</dbReference>
<evidence type="ECO:0000256" key="13">
    <source>
        <dbReference type="ARBA" id="ARBA00048988"/>
    </source>
</evidence>
<feature type="domain" description="UvrD-like helicase C-terminal" evidence="16">
    <location>
        <begin position="520"/>
        <end position="809"/>
    </location>
</feature>
<dbReference type="GO" id="GO:0004527">
    <property type="term" value="F:exonuclease activity"/>
    <property type="evidence" value="ECO:0007669"/>
    <property type="project" value="UniProtKB-KW"/>
</dbReference>
<dbReference type="InterPro" id="IPR014016">
    <property type="entry name" value="UvrD-like_ATP-bd"/>
</dbReference>
<proteinExistence type="predicted"/>
<name>C9LQY5_9FIRM</name>
<dbReference type="GO" id="GO:0033202">
    <property type="term" value="C:DNA helicase complex"/>
    <property type="evidence" value="ECO:0007669"/>
    <property type="project" value="TreeGrafter"/>
</dbReference>
<evidence type="ECO:0000256" key="5">
    <source>
        <dbReference type="ARBA" id="ARBA00022806"/>
    </source>
</evidence>
<evidence type="ECO:0000259" key="15">
    <source>
        <dbReference type="PROSITE" id="PS51198"/>
    </source>
</evidence>
<dbReference type="OrthoDB" id="9810135at2"/>
<dbReference type="PROSITE" id="PS51198">
    <property type="entry name" value="UVRD_HELICASE_ATP_BIND"/>
    <property type="match status" value="1"/>
</dbReference>
<dbReference type="GO" id="GO:0006302">
    <property type="term" value="P:double-strand break repair"/>
    <property type="evidence" value="ECO:0007669"/>
    <property type="project" value="InterPro"/>
</dbReference>
<evidence type="ECO:0000256" key="2">
    <source>
        <dbReference type="ARBA" id="ARBA00022741"/>
    </source>
</evidence>
<keyword evidence="5 14" id="KW-0347">Helicase</keyword>
<dbReference type="RefSeq" id="WP_007070902.1">
    <property type="nucleotide sequence ID" value="NZ_GG698602.1"/>
</dbReference>
<dbReference type="GO" id="GO:0016887">
    <property type="term" value="F:ATP hydrolysis activity"/>
    <property type="evidence" value="ECO:0007669"/>
    <property type="project" value="RHEA"/>
</dbReference>
<dbReference type="EC" id="5.6.2.4" evidence="12"/>
<evidence type="ECO:0000313" key="18">
    <source>
        <dbReference type="Proteomes" id="UP000004736"/>
    </source>
</evidence>
<dbReference type="PROSITE" id="PS51217">
    <property type="entry name" value="UVRD_HELICASE_CTER"/>
    <property type="match status" value="1"/>
</dbReference>
<dbReference type="InterPro" id="IPR011335">
    <property type="entry name" value="Restrct_endonuc-II-like"/>
</dbReference>
<evidence type="ECO:0000256" key="6">
    <source>
        <dbReference type="ARBA" id="ARBA00022839"/>
    </source>
</evidence>
<evidence type="ECO:0000256" key="14">
    <source>
        <dbReference type="PROSITE-ProRule" id="PRU00560"/>
    </source>
</evidence>
<evidence type="ECO:0000259" key="16">
    <source>
        <dbReference type="PROSITE" id="PS51217"/>
    </source>
</evidence>
<evidence type="ECO:0000256" key="9">
    <source>
        <dbReference type="ARBA" id="ARBA00023204"/>
    </source>
</evidence>
<evidence type="ECO:0000313" key="17">
    <source>
        <dbReference type="EMBL" id="EEW97971.1"/>
    </source>
</evidence>
<evidence type="ECO:0000256" key="8">
    <source>
        <dbReference type="ARBA" id="ARBA00023125"/>
    </source>
</evidence>
<dbReference type="InterPro" id="IPR038726">
    <property type="entry name" value="PDDEXK_AddAB-type"/>
</dbReference>
<dbReference type="eggNOG" id="COG1074">
    <property type="taxonomic scope" value="Bacteria"/>
</dbReference>
<feature type="binding site" evidence="14">
    <location>
        <begin position="25"/>
        <end position="32"/>
    </location>
    <ligand>
        <name>ATP</name>
        <dbReference type="ChEBI" id="CHEBI:30616"/>
    </ligand>
</feature>
<keyword evidence="3" id="KW-0227">DNA damage</keyword>
<evidence type="ECO:0000256" key="7">
    <source>
        <dbReference type="ARBA" id="ARBA00022840"/>
    </source>
</evidence>
<comment type="catalytic activity">
    <reaction evidence="11">
        <text>Couples ATP hydrolysis with the unwinding of duplex DNA by translocating in the 3'-5' direction.</text>
        <dbReference type="EC" id="5.6.2.4"/>
    </reaction>
</comment>
<keyword evidence="8" id="KW-0238">DNA-binding</keyword>
<sequence>MSQMTWTTAQQAAIDARRQNLLLSAAAGSGKTAVLTERIKKLITDMDDPADITELLVLTFTRASAGEMKTRISSGIAKALSEAEQERNTPLARHLSRQLALMSSAQISTLDSFFQTLIRRYFYLIDLDPNTKMLTDSNEIYALEQDVLSEVLETYYERGEPAFLDCADLLSGGFEDSGFKDTILSLYHFSCSMPFPEDWLGSLSRPYGENGAAALSDLPWTKDILEDFRRRAQSWADSYRQIFTFLENEPALAPYAEMLSDEFDAFTILSKAETWDEWYQDAPNISFAKLKAVKKSSSEDPIRFEEIKNNVQAIRNSVKKEVSEKLIPFFAISEEQWLHDVIRMHPIVRALSDVTIAFSRAYADRKKKEGLMEFTDMEHYVLDILVDKTAEGFTPERAGEFPSSAARELQKKYKEIMIDEYQDTNDVQELIATLLSNGRNRFMVGDVKQSIYRFRQADPTIFQKKYRSFSSDENAEDRRIDLNRNFRSDAAILASINYIFRQLMSEKLLELDYGDREALYPGRHEDSRPAAYAGGAVEVEFIDKVTDENTVPMDESVNDITSITFEGRLIAKKIRALMEEKRQVMNKDGTFRSTDYSDIAILLRSIDKKAPALLKVLNEEHIPATADKDDDFIRSMEVQILWSLLKILDNPRQDLPLLAVLRSFLAGLDEEDFARLRLALAPEEDSLWDILPRAKGIIPEEKALRLSRFLLLYETWRKEARKDGVAPLLRRIIEDTDYLSWVAGLPNGTAGKSHVLSFYELAKTRDSATVNGLFSFLEYLRRAQKDFKTISTSAKGNAVQIMSIHKSKGLEFPVVFLADAAKSFNVKDLDRTVIFHREMGLGIHYFDKEHMAHWPSLYWMAIRTAAGREAQAEEARLLYVAMTRARDLLCITAFRKNFIPYISSCLTPLSSLTEAESRLPAHITAGGKSYLSWILPAAARHRSAACLWDMTGKIPSYLAPDINDSPSAFHFTITPWQELLTVEELRTEEMNGEMNFEEWEEKKKQKEAKDIDNIKAFLTAPASDVPDWMEKQLRWQYSFNGAVQTPAKLTATAAVALKEQQESGAEGIEPFSSETLAPAMESIPSGEESSLLPGYEDPPAFLAETPAFTGTSYGTLMHKAMELIDLTKPYDGISDLRKEVERIYEEKGFTEEEKNALLQDSKYRAPLRDIRRFTESALGRAMKKAAVIRKEMPFSLLLPAKRFYPGCEEGEKVFMQGIMDCLIERDGHIVIIDYKTDRTDSVEELQSHYRTQLLVYKDAAQQLLGKPVIGAYLWSFHLGQMIAIK</sequence>
<dbReference type="PANTHER" id="PTHR11070:SF48">
    <property type="entry name" value="ATP-DEPENDENT HELICASE_NUCLEASE SUBUNIT A"/>
    <property type="match status" value="1"/>
</dbReference>
<keyword evidence="1" id="KW-0540">Nuclease</keyword>
<accession>C9LQY5</accession>
<evidence type="ECO:0000256" key="11">
    <source>
        <dbReference type="ARBA" id="ARBA00034617"/>
    </source>
</evidence>
<dbReference type="SUPFAM" id="SSF52980">
    <property type="entry name" value="Restriction endonuclease-like"/>
    <property type="match status" value="1"/>
</dbReference>
<evidence type="ECO:0000256" key="10">
    <source>
        <dbReference type="ARBA" id="ARBA00023235"/>
    </source>
</evidence>
<dbReference type="Pfam" id="PF12705">
    <property type="entry name" value="PDDEXK_1"/>
    <property type="match status" value="1"/>
</dbReference>
<dbReference type="HOGENOM" id="CLU_001114_3_1_9"/>
<keyword evidence="6" id="KW-0269">Exonuclease</keyword>
<evidence type="ECO:0000256" key="3">
    <source>
        <dbReference type="ARBA" id="ARBA00022763"/>
    </source>
</evidence>
<dbReference type="GO" id="GO:0000725">
    <property type="term" value="P:recombinational repair"/>
    <property type="evidence" value="ECO:0007669"/>
    <property type="project" value="TreeGrafter"/>
</dbReference>
<dbReference type="InterPro" id="IPR014017">
    <property type="entry name" value="DNA_helicase_UvrD-like_C"/>
</dbReference>
<dbReference type="GO" id="GO:0005524">
    <property type="term" value="F:ATP binding"/>
    <property type="evidence" value="ECO:0007669"/>
    <property type="project" value="UniProtKB-UniRule"/>
</dbReference>
<reference evidence="17" key="1">
    <citation type="submission" date="2009-09" db="EMBL/GenBank/DDBJ databases">
        <authorList>
            <person name="Weinstock G."/>
            <person name="Sodergren E."/>
            <person name="Clifton S."/>
            <person name="Fulton L."/>
            <person name="Fulton B."/>
            <person name="Courtney L."/>
            <person name="Fronick C."/>
            <person name="Harrison M."/>
            <person name="Strong C."/>
            <person name="Farmer C."/>
            <person name="Delahaunty K."/>
            <person name="Markovic C."/>
            <person name="Hall O."/>
            <person name="Minx P."/>
            <person name="Tomlinson C."/>
            <person name="Mitreva M."/>
            <person name="Nelson J."/>
            <person name="Hou S."/>
            <person name="Wollam A."/>
            <person name="Pepin K.H."/>
            <person name="Johnson M."/>
            <person name="Bhonagiri V."/>
            <person name="Nash W.E."/>
            <person name="Warren W."/>
            <person name="Chinwalla A."/>
            <person name="Mardis E.R."/>
            <person name="Wilson R.K."/>
        </authorList>
    </citation>
    <scope>NUCLEOTIDE SEQUENCE [LARGE SCALE GENOMIC DNA]</scope>
    <source>
        <strain evidence="17">DSM 15470</strain>
    </source>
</reference>
<feature type="domain" description="UvrD-like helicase ATP-binding" evidence="15">
    <location>
        <begin position="4"/>
        <end position="489"/>
    </location>
</feature>
<dbReference type="Gene3D" id="3.90.320.10">
    <property type="match status" value="1"/>
</dbReference>
<dbReference type="InterPro" id="IPR000212">
    <property type="entry name" value="DNA_helicase_UvrD/REP"/>
</dbReference>
<evidence type="ECO:0000256" key="12">
    <source>
        <dbReference type="ARBA" id="ARBA00034808"/>
    </source>
</evidence>
<comment type="caution">
    <text evidence="17">The sequence shown here is derived from an EMBL/GenBank/DDBJ whole genome shotgun (WGS) entry which is preliminary data.</text>
</comment>
<organism evidence="17 18">
    <name type="scientific">Dialister invisus DSM 15470</name>
    <dbReference type="NCBI Taxonomy" id="592028"/>
    <lineage>
        <taxon>Bacteria</taxon>
        <taxon>Bacillati</taxon>
        <taxon>Bacillota</taxon>
        <taxon>Negativicutes</taxon>
        <taxon>Veillonellales</taxon>
        <taxon>Veillonellaceae</taxon>
        <taxon>Dialister</taxon>
    </lineage>
</organism>
<keyword evidence="10" id="KW-0413">Isomerase</keyword>
<keyword evidence="9" id="KW-0234">DNA repair</keyword>